<comment type="pathway">
    <text evidence="2 8">Isoprenoid biosynthesis; isopentenyl diphosphate biosynthesis via DXP pathway; isopentenyl diphosphate from 1-deoxy-D-xylulose 5-phosphate: step 4/6.</text>
</comment>
<comment type="catalytic activity">
    <reaction evidence="1 8 9">
        <text>4-CDP-2-C-methyl-D-erythritol 2-phosphate = 2-C-methyl-D-erythritol 2,4-cyclic diphosphate + CMP</text>
        <dbReference type="Rhea" id="RHEA:23864"/>
        <dbReference type="ChEBI" id="CHEBI:57919"/>
        <dbReference type="ChEBI" id="CHEBI:58483"/>
        <dbReference type="ChEBI" id="CHEBI:60377"/>
        <dbReference type="EC" id="4.6.1.12"/>
    </reaction>
</comment>
<proteinExistence type="inferred from homology"/>
<evidence type="ECO:0000313" key="11">
    <source>
        <dbReference type="EMBL" id="GBO94158.1"/>
    </source>
</evidence>
<sequence>MAFHIGEGYDIHRLVPGRKLYLGGILIPYEKGLLGHSDADVLLHAITDAILGAAGRGDIGERFPPSDERWKDADSRRLLQIVVGEVRDAGWEIVNVDTTIYAEEPKLGEWKKKIRTQLARILGVAEQDVNVKAKTKEGMGEVGEGQAIEATAAVLLEPSLQAEIF</sequence>
<keyword evidence="5 8" id="KW-0479">Metal-binding</keyword>
<evidence type="ECO:0000256" key="6">
    <source>
        <dbReference type="ARBA" id="ARBA00023229"/>
    </source>
</evidence>
<comment type="cofactor">
    <cofactor evidence="8">
        <name>a divalent metal cation</name>
        <dbReference type="ChEBI" id="CHEBI:60240"/>
    </cofactor>
    <text evidence="8">Binds 1 divalent metal cation per subunit.</text>
</comment>
<organism evidence="11 12">
    <name type="scientific">Mesosutterella multiformis</name>
    <dbReference type="NCBI Taxonomy" id="2259133"/>
    <lineage>
        <taxon>Bacteria</taxon>
        <taxon>Pseudomonadati</taxon>
        <taxon>Pseudomonadota</taxon>
        <taxon>Betaproteobacteria</taxon>
        <taxon>Burkholderiales</taxon>
        <taxon>Sutterellaceae</taxon>
        <taxon>Mesosutterella</taxon>
    </lineage>
</organism>
<feature type="domain" description="2-C-methyl-D-erythritol 2,4-cyclodiphosphate synthase" evidence="10">
    <location>
        <begin position="4"/>
        <end position="156"/>
    </location>
</feature>
<evidence type="ECO:0000256" key="4">
    <source>
        <dbReference type="ARBA" id="ARBA00012579"/>
    </source>
</evidence>
<comment type="caution">
    <text evidence="8">Lacks conserved residue(s) required for the propagation of feature annotation.</text>
</comment>
<gene>
    <name evidence="8 11" type="primary">ispF</name>
    <name evidence="11" type="ORF">MESMUL_15120</name>
</gene>
<evidence type="ECO:0000256" key="5">
    <source>
        <dbReference type="ARBA" id="ARBA00022723"/>
    </source>
</evidence>
<dbReference type="RefSeq" id="WP_022444287.1">
    <property type="nucleotide sequence ID" value="NZ_BGZJ01000001.1"/>
</dbReference>
<comment type="function">
    <text evidence="8">Involved in the biosynthesis of isopentenyl diphosphate (IPP) and dimethylallyl diphosphate (DMAPP), two major building blocks of isoprenoid compounds. Catalyzes the conversion of 4-diphosphocytidyl-2-C-methyl-D-erythritol 2-phosphate (CDP-ME2P) to 2-C-methyl-D-erythritol 2,4-cyclodiphosphate (ME-CPP) with a corresponding release of cytidine 5-monophosphate (CMP).</text>
</comment>
<dbReference type="GO" id="GO:0016114">
    <property type="term" value="P:terpenoid biosynthetic process"/>
    <property type="evidence" value="ECO:0007669"/>
    <property type="project" value="InterPro"/>
</dbReference>
<name>A0A388SCY3_9BURK</name>
<feature type="binding site" evidence="8">
    <location>
        <position position="12"/>
    </location>
    <ligand>
        <name>a divalent metal cation</name>
        <dbReference type="ChEBI" id="CHEBI:60240"/>
    </ligand>
</feature>
<protein>
    <recommendedName>
        <fullName evidence="4 8">2-C-methyl-D-erythritol 2,4-cyclodiphosphate synthase</fullName>
        <shortName evidence="8">MECDP-synthase</shortName>
        <shortName evidence="8">MECPP-synthase</shortName>
        <shortName evidence="8">MECPS</shortName>
        <ecNumber evidence="4 8">4.6.1.12</ecNumber>
    </recommendedName>
</protein>
<feature type="binding site" evidence="8">
    <location>
        <begin position="36"/>
        <end position="37"/>
    </location>
    <ligand>
        <name>4-CDP-2-C-methyl-D-erythritol 2-phosphate</name>
        <dbReference type="ChEBI" id="CHEBI:57919"/>
    </ligand>
</feature>
<feature type="binding site" evidence="8">
    <location>
        <begin position="58"/>
        <end position="60"/>
    </location>
    <ligand>
        <name>4-CDP-2-C-methyl-D-erythritol 2-phosphate</name>
        <dbReference type="ChEBI" id="CHEBI:57919"/>
    </ligand>
</feature>
<feature type="site" description="Transition state stabilizer" evidence="8">
    <location>
        <position position="36"/>
    </location>
</feature>
<dbReference type="Pfam" id="PF02542">
    <property type="entry name" value="YgbB"/>
    <property type="match status" value="1"/>
</dbReference>
<dbReference type="SUPFAM" id="SSF69765">
    <property type="entry name" value="IpsF-like"/>
    <property type="match status" value="1"/>
</dbReference>
<evidence type="ECO:0000256" key="3">
    <source>
        <dbReference type="ARBA" id="ARBA00008480"/>
    </source>
</evidence>
<evidence type="ECO:0000256" key="8">
    <source>
        <dbReference type="HAMAP-Rule" id="MF_00107"/>
    </source>
</evidence>
<dbReference type="PANTHER" id="PTHR43181">
    <property type="entry name" value="2-C-METHYL-D-ERYTHRITOL 2,4-CYCLODIPHOSPHATE SYNTHASE, CHLOROPLASTIC"/>
    <property type="match status" value="1"/>
</dbReference>
<dbReference type="PROSITE" id="PS01350">
    <property type="entry name" value="ISPF"/>
    <property type="match status" value="1"/>
</dbReference>
<feature type="binding site" evidence="8">
    <location>
        <position position="44"/>
    </location>
    <ligand>
        <name>a divalent metal cation</name>
        <dbReference type="ChEBI" id="CHEBI:60240"/>
    </ligand>
</feature>
<evidence type="ECO:0000256" key="1">
    <source>
        <dbReference type="ARBA" id="ARBA00000200"/>
    </source>
</evidence>
<dbReference type="UniPathway" id="UPA00056">
    <property type="reaction ID" value="UER00095"/>
</dbReference>
<evidence type="ECO:0000256" key="9">
    <source>
        <dbReference type="RuleBase" id="RU004395"/>
    </source>
</evidence>
<dbReference type="NCBIfam" id="TIGR00151">
    <property type="entry name" value="ispF"/>
    <property type="match status" value="1"/>
</dbReference>
<evidence type="ECO:0000259" key="10">
    <source>
        <dbReference type="Pfam" id="PF02542"/>
    </source>
</evidence>
<dbReference type="GO" id="GO:0008685">
    <property type="term" value="F:2-C-methyl-D-erythritol 2,4-cyclodiphosphate synthase activity"/>
    <property type="evidence" value="ECO:0007669"/>
    <property type="project" value="UniProtKB-UniRule"/>
</dbReference>
<keyword evidence="12" id="KW-1185">Reference proteome</keyword>
<dbReference type="GO" id="GO:0046872">
    <property type="term" value="F:metal ion binding"/>
    <property type="evidence" value="ECO:0007669"/>
    <property type="project" value="UniProtKB-KW"/>
</dbReference>
<evidence type="ECO:0000256" key="2">
    <source>
        <dbReference type="ARBA" id="ARBA00004709"/>
    </source>
</evidence>
<feature type="site" description="Transition state stabilizer" evidence="8">
    <location>
        <position position="135"/>
    </location>
</feature>
<dbReference type="InterPro" id="IPR036571">
    <property type="entry name" value="MECDP_synthase_sf"/>
</dbReference>
<comment type="similarity">
    <text evidence="3 8 9">Belongs to the IspF family.</text>
</comment>
<dbReference type="HAMAP" id="MF_00107">
    <property type="entry name" value="IspF"/>
    <property type="match status" value="1"/>
</dbReference>
<dbReference type="PANTHER" id="PTHR43181:SF1">
    <property type="entry name" value="2-C-METHYL-D-ERYTHRITOL 2,4-CYCLODIPHOSPHATE SYNTHASE, CHLOROPLASTIC"/>
    <property type="match status" value="1"/>
</dbReference>
<dbReference type="InterPro" id="IPR003526">
    <property type="entry name" value="MECDP_synthase"/>
</dbReference>
<dbReference type="AlphaFoldDB" id="A0A388SCY3"/>
<keyword evidence="6 8" id="KW-0414">Isoprene biosynthesis</keyword>
<dbReference type="InterPro" id="IPR020555">
    <property type="entry name" value="MECDP_synthase_CS"/>
</dbReference>
<feature type="binding site" evidence="8">
    <location>
        <begin position="10"/>
        <end position="12"/>
    </location>
    <ligand>
        <name>4-CDP-2-C-methyl-D-erythritol 2-phosphate</name>
        <dbReference type="ChEBI" id="CHEBI:57919"/>
    </ligand>
</feature>
<feature type="binding site" evidence="8">
    <location>
        <position position="10"/>
    </location>
    <ligand>
        <name>a divalent metal cation</name>
        <dbReference type="ChEBI" id="CHEBI:60240"/>
    </ligand>
</feature>
<comment type="caution">
    <text evidence="11">The sequence shown here is derived from an EMBL/GenBank/DDBJ whole genome shotgun (WGS) entry which is preliminary data.</text>
</comment>
<evidence type="ECO:0000256" key="7">
    <source>
        <dbReference type="ARBA" id="ARBA00023239"/>
    </source>
</evidence>
<dbReference type="EC" id="4.6.1.12" evidence="4 8"/>
<reference evidence="11 12" key="1">
    <citation type="journal article" date="2018" name="Int. J. Syst. Evol. Microbiol.">
        <title>Mesosutterella multiformis gen. nov., sp. nov., a member of the family Sutterellaceae and Sutterella megalosphaeroides sp. nov., isolated from human faeces.</title>
        <authorList>
            <person name="Sakamoto M."/>
            <person name="Ikeyama N."/>
            <person name="Kunihiro T."/>
            <person name="Iino T."/>
            <person name="Yuki M."/>
            <person name="Ohkuma M."/>
        </authorList>
    </citation>
    <scope>NUCLEOTIDE SEQUENCE [LARGE SCALE GENOMIC DNA]</scope>
    <source>
        <strain evidence="11 12">4NBBH2</strain>
    </source>
</reference>
<keyword evidence="7 8" id="KW-0456">Lyase</keyword>
<dbReference type="Gene3D" id="3.30.1330.50">
    <property type="entry name" value="2-C-methyl-D-erythritol 2,4-cyclodiphosphate synthase"/>
    <property type="match status" value="1"/>
</dbReference>
<accession>A0A388SCY3</accession>
<dbReference type="GO" id="GO:0019288">
    <property type="term" value="P:isopentenyl diphosphate biosynthetic process, methylerythritol 4-phosphate pathway"/>
    <property type="evidence" value="ECO:0007669"/>
    <property type="project" value="UniProtKB-UniRule"/>
</dbReference>
<dbReference type="CDD" id="cd00554">
    <property type="entry name" value="MECDP_synthase"/>
    <property type="match status" value="1"/>
</dbReference>
<dbReference type="EMBL" id="BGZJ01000001">
    <property type="protein sequence ID" value="GBO94158.1"/>
    <property type="molecule type" value="Genomic_DNA"/>
</dbReference>
<comment type="subunit">
    <text evidence="8">Homotrimer.</text>
</comment>
<dbReference type="Proteomes" id="UP000266091">
    <property type="component" value="Unassembled WGS sequence"/>
</dbReference>
<evidence type="ECO:0000313" key="12">
    <source>
        <dbReference type="Proteomes" id="UP000266091"/>
    </source>
</evidence>